<comment type="similarity">
    <text evidence="10 11">Belongs to the TonB-dependent receptor family.</text>
</comment>
<feature type="domain" description="TonB-dependent receptor-like beta-barrel" evidence="13">
    <location>
        <begin position="228"/>
        <end position="659"/>
    </location>
</feature>
<name>A0A015W406_BACFG</name>
<dbReference type="AlphaFoldDB" id="A0A015W406"/>
<dbReference type="Gene3D" id="2.170.130.10">
    <property type="entry name" value="TonB-dependent receptor, plug domain"/>
    <property type="match status" value="1"/>
</dbReference>
<evidence type="ECO:0000256" key="3">
    <source>
        <dbReference type="ARBA" id="ARBA00022452"/>
    </source>
</evidence>
<dbReference type="GO" id="GO:0015344">
    <property type="term" value="F:siderophore uptake transmembrane transporter activity"/>
    <property type="evidence" value="ECO:0007669"/>
    <property type="project" value="TreeGrafter"/>
</dbReference>
<evidence type="ECO:0000256" key="6">
    <source>
        <dbReference type="ARBA" id="ARBA00023077"/>
    </source>
</evidence>
<evidence type="ECO:0000256" key="8">
    <source>
        <dbReference type="ARBA" id="ARBA00023170"/>
    </source>
</evidence>
<evidence type="ECO:0000256" key="4">
    <source>
        <dbReference type="ARBA" id="ARBA00022692"/>
    </source>
</evidence>
<evidence type="ECO:0000313" key="16">
    <source>
        <dbReference type="Proteomes" id="UP000020529"/>
    </source>
</evidence>
<comment type="subcellular location">
    <subcellularLocation>
        <location evidence="1 10">Cell outer membrane</location>
        <topology evidence="1 10">Multi-pass membrane protein</topology>
    </subcellularLocation>
</comment>
<gene>
    <name evidence="15" type="ORF">M124_1002</name>
</gene>
<evidence type="ECO:0000256" key="1">
    <source>
        <dbReference type="ARBA" id="ARBA00004571"/>
    </source>
</evidence>
<dbReference type="PANTHER" id="PTHR30069">
    <property type="entry name" value="TONB-DEPENDENT OUTER MEMBRANE RECEPTOR"/>
    <property type="match status" value="1"/>
</dbReference>
<evidence type="ECO:0000256" key="11">
    <source>
        <dbReference type="RuleBase" id="RU003357"/>
    </source>
</evidence>
<protein>
    <submittedName>
        <fullName evidence="15">TonB dependent receptor family protein</fullName>
    </submittedName>
</protein>
<reference evidence="15 16" key="1">
    <citation type="submission" date="2014-02" db="EMBL/GenBank/DDBJ databases">
        <authorList>
            <person name="Sears C."/>
            <person name="Carroll K."/>
            <person name="Sack B.R."/>
            <person name="Qadri F."/>
            <person name="Myers L.L."/>
            <person name="Chung G.-T."/>
            <person name="Escheverria P."/>
            <person name="Fraser C.M."/>
            <person name="Sadzewicz L."/>
            <person name="Shefchek K.A."/>
            <person name="Tallon L."/>
            <person name="Das S.P."/>
            <person name="Daugherty S."/>
            <person name="Mongodin E.F."/>
        </authorList>
    </citation>
    <scope>NUCLEOTIDE SEQUENCE [LARGE SCALE GENOMIC DNA]</scope>
    <source>
        <strain evidence="16">3988T(B)14</strain>
    </source>
</reference>
<feature type="signal peptide" evidence="12">
    <location>
        <begin position="1"/>
        <end position="20"/>
    </location>
</feature>
<dbReference type="InterPro" id="IPR036942">
    <property type="entry name" value="Beta-barrel_TonB_sf"/>
</dbReference>
<sequence length="687" mass="78852">MMKVKLALLLTLIGTLPLAAQNVRQEQDTVSYMNDDPFNLEQIVVTATRTEKKIKNTPVITQIITSKQIEERGTGNIQDLLTQEVPGLNFQEVGYGTSIDIQGLGSKHILFLIDGERIAGENGGNIDYSRINLYNIDHIEIVKGASSALYGSQAMGGVINIITRKAKKKFEASAGIRYAGRNQQNYKDTPKDHSQYKYRIHLDKPNLNTNLSLGLNLGKFTMNTDVLYKNFDGYQLFDKKPLVKYFPAYNTTITEELSKTPTSISGYEDVQVAHKMDYRFSKRLKVQLKGSYYMLNKYDFQADNIFEKSEDYTYGGSIDYTISDKSSLVASVHTDHYNRYDKYELKSGRRLEYKNNIIQPRIIYSTTALDKQTITGGLEYYRESLFSDKFETGVKENKSQWYATAFLQDDWSINKQFSVIAGLRCDYHEKYGTNLTPKASVMYKIFPFTVRFNYARGYRSPSIKELYMNWDHLGMFWIYGNSKLKPETNNYISLSGEYVNSWININANVYSNWFRNKIEGMWSNDQTELHYINIGKSRLAGVETMCKIQINRHINVHGAYNYLYTSKDADGVRLSSSSPHSGNIRAEYNTRIPRYATVVNLSGSIMGKKKFDVLDELEIDGKKVEAYYQAKVNPYCLWDLTVSQYIMQNLRITAGITNLFDYTSDRVTFNTSTSPGRNYFIACNYTL</sequence>
<dbReference type="Pfam" id="PF00593">
    <property type="entry name" value="TonB_dep_Rec_b-barrel"/>
    <property type="match status" value="1"/>
</dbReference>
<feature type="chain" id="PRO_5001478293" evidence="12">
    <location>
        <begin position="21"/>
        <end position="687"/>
    </location>
</feature>
<evidence type="ECO:0000256" key="2">
    <source>
        <dbReference type="ARBA" id="ARBA00022448"/>
    </source>
</evidence>
<dbReference type="PATRIC" id="fig|1339315.3.peg.1799"/>
<dbReference type="InterPro" id="IPR000531">
    <property type="entry name" value="Beta-barrel_TonB"/>
</dbReference>
<comment type="caution">
    <text evidence="15">The sequence shown here is derived from an EMBL/GenBank/DDBJ whole genome shotgun (WGS) entry which is preliminary data.</text>
</comment>
<evidence type="ECO:0000259" key="14">
    <source>
        <dbReference type="Pfam" id="PF07715"/>
    </source>
</evidence>
<dbReference type="Pfam" id="PF07715">
    <property type="entry name" value="Plug"/>
    <property type="match status" value="1"/>
</dbReference>
<evidence type="ECO:0000313" key="15">
    <source>
        <dbReference type="EMBL" id="EXY75180.1"/>
    </source>
</evidence>
<evidence type="ECO:0000259" key="13">
    <source>
        <dbReference type="Pfam" id="PF00593"/>
    </source>
</evidence>
<dbReference type="Proteomes" id="UP000020529">
    <property type="component" value="Unassembled WGS sequence"/>
</dbReference>
<dbReference type="RefSeq" id="WP_032587852.1">
    <property type="nucleotide sequence ID" value="NZ_JGCY01000246.1"/>
</dbReference>
<organism evidence="15 16">
    <name type="scientific">Bacteroides fragilis str. 3988T(B)14</name>
    <dbReference type="NCBI Taxonomy" id="1339315"/>
    <lineage>
        <taxon>Bacteria</taxon>
        <taxon>Pseudomonadati</taxon>
        <taxon>Bacteroidota</taxon>
        <taxon>Bacteroidia</taxon>
        <taxon>Bacteroidales</taxon>
        <taxon>Bacteroidaceae</taxon>
        <taxon>Bacteroides</taxon>
    </lineage>
</organism>
<keyword evidence="6 11" id="KW-0798">TonB box</keyword>
<dbReference type="InterPro" id="IPR012910">
    <property type="entry name" value="Plug_dom"/>
</dbReference>
<accession>A0A015W406</accession>
<evidence type="ECO:0000256" key="7">
    <source>
        <dbReference type="ARBA" id="ARBA00023136"/>
    </source>
</evidence>
<dbReference type="InterPro" id="IPR039426">
    <property type="entry name" value="TonB-dep_rcpt-like"/>
</dbReference>
<keyword evidence="9 10" id="KW-0998">Cell outer membrane</keyword>
<keyword evidence="2 10" id="KW-0813">Transport</keyword>
<dbReference type="InterPro" id="IPR037066">
    <property type="entry name" value="Plug_dom_sf"/>
</dbReference>
<evidence type="ECO:0000256" key="12">
    <source>
        <dbReference type="SAM" id="SignalP"/>
    </source>
</evidence>
<dbReference type="EMBL" id="JGCY01000246">
    <property type="protein sequence ID" value="EXY75180.1"/>
    <property type="molecule type" value="Genomic_DNA"/>
</dbReference>
<keyword evidence="8 15" id="KW-0675">Receptor</keyword>
<evidence type="ECO:0000256" key="10">
    <source>
        <dbReference type="PROSITE-ProRule" id="PRU01360"/>
    </source>
</evidence>
<evidence type="ECO:0000256" key="9">
    <source>
        <dbReference type="ARBA" id="ARBA00023237"/>
    </source>
</evidence>
<keyword evidence="4 10" id="KW-0812">Transmembrane</keyword>
<dbReference type="PANTHER" id="PTHR30069:SF29">
    <property type="entry name" value="HEMOGLOBIN AND HEMOGLOBIN-HAPTOGLOBIN-BINDING PROTEIN 1-RELATED"/>
    <property type="match status" value="1"/>
</dbReference>
<dbReference type="GO" id="GO:0044718">
    <property type="term" value="P:siderophore transmembrane transport"/>
    <property type="evidence" value="ECO:0007669"/>
    <property type="project" value="TreeGrafter"/>
</dbReference>
<dbReference type="GO" id="GO:0009279">
    <property type="term" value="C:cell outer membrane"/>
    <property type="evidence" value="ECO:0007669"/>
    <property type="project" value="UniProtKB-SubCell"/>
</dbReference>
<proteinExistence type="inferred from homology"/>
<feature type="domain" description="TonB-dependent receptor plug" evidence="14">
    <location>
        <begin position="54"/>
        <end position="158"/>
    </location>
</feature>
<dbReference type="Gene3D" id="2.40.170.20">
    <property type="entry name" value="TonB-dependent receptor, beta-barrel domain"/>
    <property type="match status" value="1"/>
</dbReference>
<keyword evidence="5 12" id="KW-0732">Signal</keyword>
<dbReference type="SUPFAM" id="SSF56935">
    <property type="entry name" value="Porins"/>
    <property type="match status" value="1"/>
</dbReference>
<dbReference type="CDD" id="cd01347">
    <property type="entry name" value="ligand_gated_channel"/>
    <property type="match status" value="1"/>
</dbReference>
<keyword evidence="7 10" id="KW-0472">Membrane</keyword>
<dbReference type="PROSITE" id="PS52016">
    <property type="entry name" value="TONB_DEPENDENT_REC_3"/>
    <property type="match status" value="1"/>
</dbReference>
<keyword evidence="3 10" id="KW-1134">Transmembrane beta strand</keyword>
<evidence type="ECO:0000256" key="5">
    <source>
        <dbReference type="ARBA" id="ARBA00022729"/>
    </source>
</evidence>